<reference evidence="5" key="1">
    <citation type="submission" date="2015-11" db="EMBL/GenBank/DDBJ databases">
        <title>De novo transcriptome assembly of four potential Pierce s Disease insect vectors from Arizona vineyards.</title>
        <authorList>
            <person name="Tassone E.E."/>
        </authorList>
    </citation>
    <scope>NUCLEOTIDE SEQUENCE</scope>
</reference>
<feature type="compositionally biased region" description="Polar residues" evidence="3">
    <location>
        <begin position="148"/>
        <end position="159"/>
    </location>
</feature>
<dbReference type="PANTHER" id="PTHR48026">
    <property type="entry name" value="HOMOLOGOUS TO DROSOPHILA SQD (SQUID) PROTEIN"/>
    <property type="match status" value="1"/>
</dbReference>
<evidence type="ECO:0000313" key="5">
    <source>
        <dbReference type="EMBL" id="JAS43479.1"/>
    </source>
</evidence>
<evidence type="ECO:0000256" key="2">
    <source>
        <dbReference type="PROSITE-ProRule" id="PRU00176"/>
    </source>
</evidence>
<gene>
    <name evidence="5" type="ORF">g.21706</name>
</gene>
<name>A0A1B6EZR7_9HEMI</name>
<feature type="domain" description="RRM" evidence="4">
    <location>
        <begin position="8"/>
        <end position="85"/>
    </location>
</feature>
<accession>A0A1B6EZR7</accession>
<dbReference type="GO" id="GO:0003730">
    <property type="term" value="F:mRNA 3'-UTR binding"/>
    <property type="evidence" value="ECO:0007669"/>
    <property type="project" value="TreeGrafter"/>
</dbReference>
<evidence type="ECO:0000256" key="1">
    <source>
        <dbReference type="ARBA" id="ARBA00022884"/>
    </source>
</evidence>
<dbReference type="Gene3D" id="3.30.70.330">
    <property type="match status" value="1"/>
</dbReference>
<evidence type="ECO:0000259" key="4">
    <source>
        <dbReference type="PROSITE" id="PS50102"/>
    </source>
</evidence>
<dbReference type="SUPFAM" id="SSF54928">
    <property type="entry name" value="RNA-binding domain, RBD"/>
    <property type="match status" value="1"/>
</dbReference>
<feature type="compositionally biased region" description="Gly residues" evidence="3">
    <location>
        <begin position="198"/>
        <end position="208"/>
    </location>
</feature>
<protein>
    <recommendedName>
        <fullName evidence="4">RRM domain-containing protein</fullName>
    </recommendedName>
</protein>
<dbReference type="SMART" id="SM00360">
    <property type="entry name" value="RRM"/>
    <property type="match status" value="1"/>
</dbReference>
<organism evidence="5">
    <name type="scientific">Cuerna arida</name>
    <dbReference type="NCBI Taxonomy" id="1464854"/>
    <lineage>
        <taxon>Eukaryota</taxon>
        <taxon>Metazoa</taxon>
        <taxon>Ecdysozoa</taxon>
        <taxon>Arthropoda</taxon>
        <taxon>Hexapoda</taxon>
        <taxon>Insecta</taxon>
        <taxon>Pterygota</taxon>
        <taxon>Neoptera</taxon>
        <taxon>Paraneoptera</taxon>
        <taxon>Hemiptera</taxon>
        <taxon>Auchenorrhyncha</taxon>
        <taxon>Membracoidea</taxon>
        <taxon>Cicadellidae</taxon>
        <taxon>Cicadellinae</taxon>
        <taxon>Proconiini</taxon>
        <taxon>Cuerna</taxon>
    </lineage>
</organism>
<dbReference type="Pfam" id="PF00076">
    <property type="entry name" value="RRM_1"/>
    <property type="match status" value="1"/>
</dbReference>
<dbReference type="PROSITE" id="PS50102">
    <property type="entry name" value="RRM"/>
    <property type="match status" value="1"/>
</dbReference>
<keyword evidence="1 2" id="KW-0694">RNA-binding</keyword>
<sequence length="208" mass="22705">PEAEASVKKLFVGGLKEVIDEDDLKKYFEEYGNIINITLPLHKENGKKRGFAFIEFDDYDPVDKVILQRSHVIKGKSVDVRKALSKDLISRVKEGSNGGGGGKRGGRGDAESWNSRPAPPVNHNKWDGNRYGTNPWDAPGNGQVWSGPPQQWGMNQNPEANYGQAWGPQENFSGGPMRNNMYTGVNRSAPYGGPPGPYGGAGGGSRRY</sequence>
<proteinExistence type="predicted"/>
<dbReference type="GO" id="GO:0071013">
    <property type="term" value="C:catalytic step 2 spliceosome"/>
    <property type="evidence" value="ECO:0007669"/>
    <property type="project" value="TreeGrafter"/>
</dbReference>
<dbReference type="PANTHER" id="PTHR48026:SF14">
    <property type="entry name" value="HETEROGENEOUS NUCLEAR RIBONUCLEOPROTEIN A1"/>
    <property type="match status" value="1"/>
</dbReference>
<dbReference type="AlphaFoldDB" id="A0A1B6EZR7"/>
<evidence type="ECO:0000256" key="3">
    <source>
        <dbReference type="SAM" id="MobiDB-lite"/>
    </source>
</evidence>
<feature type="non-terminal residue" evidence="5">
    <location>
        <position position="1"/>
    </location>
</feature>
<feature type="region of interest" description="Disordered" evidence="3">
    <location>
        <begin position="91"/>
        <end position="208"/>
    </location>
</feature>
<dbReference type="InterPro" id="IPR035979">
    <property type="entry name" value="RBD_domain_sf"/>
</dbReference>
<dbReference type="InterPro" id="IPR000504">
    <property type="entry name" value="RRM_dom"/>
</dbReference>
<dbReference type="GO" id="GO:0000398">
    <property type="term" value="P:mRNA splicing, via spliceosome"/>
    <property type="evidence" value="ECO:0007669"/>
    <property type="project" value="TreeGrafter"/>
</dbReference>
<dbReference type="InterPro" id="IPR012677">
    <property type="entry name" value="Nucleotide-bd_a/b_plait_sf"/>
</dbReference>
<dbReference type="EMBL" id="GECZ01026290">
    <property type="protein sequence ID" value="JAS43479.1"/>
    <property type="molecule type" value="Transcribed_RNA"/>
</dbReference>